<evidence type="ECO:0000256" key="3">
    <source>
        <dbReference type="ARBA" id="ARBA00023014"/>
    </source>
</evidence>
<evidence type="ECO:0000313" key="4">
    <source>
        <dbReference type="EMBL" id="SHF30437.1"/>
    </source>
</evidence>
<gene>
    <name evidence="4" type="ORF">SAMN02746091_02215</name>
</gene>
<keyword evidence="1" id="KW-0479">Metal-binding</keyword>
<keyword evidence="2" id="KW-0408">Iron</keyword>
<dbReference type="SUPFAM" id="SSF52833">
    <property type="entry name" value="Thioredoxin-like"/>
    <property type="match status" value="1"/>
</dbReference>
<dbReference type="EMBL" id="FQVG01000053">
    <property type="protein sequence ID" value="SHF30437.1"/>
    <property type="molecule type" value="Genomic_DNA"/>
</dbReference>
<dbReference type="RefSeq" id="WP_027307862.1">
    <property type="nucleotide sequence ID" value="NZ_FQVG01000053.1"/>
</dbReference>
<dbReference type="PANTHER" id="PTHR43578:SF3">
    <property type="entry name" value="NADH-QUINONE OXIDOREDUCTASE SUBUNIT F"/>
    <property type="match status" value="1"/>
</dbReference>
<dbReference type="AlphaFoldDB" id="A0A1M5AJY3"/>
<evidence type="ECO:0000313" key="5">
    <source>
        <dbReference type="Proteomes" id="UP000184423"/>
    </source>
</evidence>
<dbReference type="CDD" id="cd02980">
    <property type="entry name" value="TRX_Fd_family"/>
    <property type="match status" value="1"/>
</dbReference>
<dbReference type="InterPro" id="IPR036249">
    <property type="entry name" value="Thioredoxin-like_sf"/>
</dbReference>
<protein>
    <submittedName>
        <fullName evidence="4">NADP-reducing hydrogenase subunit HndB</fullName>
    </submittedName>
</protein>
<keyword evidence="3" id="KW-0411">Iron-sulfur</keyword>
<organism evidence="4 5">
    <name type="scientific">Caloramator proteoclasticus DSM 10124</name>
    <dbReference type="NCBI Taxonomy" id="1121262"/>
    <lineage>
        <taxon>Bacteria</taxon>
        <taxon>Bacillati</taxon>
        <taxon>Bacillota</taxon>
        <taxon>Clostridia</taxon>
        <taxon>Eubacteriales</taxon>
        <taxon>Clostridiaceae</taxon>
        <taxon>Caloramator</taxon>
    </lineage>
</organism>
<reference evidence="5" key="1">
    <citation type="submission" date="2016-11" db="EMBL/GenBank/DDBJ databases">
        <authorList>
            <person name="Varghese N."/>
            <person name="Submissions S."/>
        </authorList>
    </citation>
    <scope>NUCLEOTIDE SEQUENCE [LARGE SCALE GENOMIC DNA]</scope>
    <source>
        <strain evidence="5">DSM 10124</strain>
    </source>
</reference>
<proteinExistence type="predicted"/>
<evidence type="ECO:0000256" key="1">
    <source>
        <dbReference type="ARBA" id="ARBA00022723"/>
    </source>
</evidence>
<dbReference type="PANTHER" id="PTHR43578">
    <property type="entry name" value="NADH-QUINONE OXIDOREDUCTASE SUBUNIT F"/>
    <property type="match status" value="1"/>
</dbReference>
<sequence length="133" mass="15009">MKTIQELEEIRKRTLDKVNQRKDRTTTRIVVGMATCGIAAGARPVLLAIMEEVEKLGLTDVVVAQTGCIGLCKMEPIVEVIKPGEEKVTYVKMDAEKARRIVREHVKDGNVVEEYTMHVIQGKILNDYKVEKE</sequence>
<evidence type="ECO:0000256" key="2">
    <source>
        <dbReference type="ARBA" id="ARBA00023004"/>
    </source>
</evidence>
<dbReference type="Gene3D" id="3.40.30.10">
    <property type="entry name" value="Glutaredoxin"/>
    <property type="match status" value="1"/>
</dbReference>
<name>A0A1M5AJY3_9CLOT</name>
<dbReference type="GO" id="GO:0046872">
    <property type="term" value="F:metal ion binding"/>
    <property type="evidence" value="ECO:0007669"/>
    <property type="project" value="UniProtKB-KW"/>
</dbReference>
<dbReference type="GO" id="GO:0051536">
    <property type="term" value="F:iron-sulfur cluster binding"/>
    <property type="evidence" value="ECO:0007669"/>
    <property type="project" value="UniProtKB-KW"/>
</dbReference>
<keyword evidence="5" id="KW-1185">Reference proteome</keyword>
<accession>A0A1M5AJY3</accession>
<dbReference type="Proteomes" id="UP000184423">
    <property type="component" value="Unassembled WGS sequence"/>
</dbReference>